<dbReference type="PANTHER" id="PTHR33365:SF4">
    <property type="entry name" value="CYCLOCHLOROTINE BIOSYNTHESIS PROTEIN O"/>
    <property type="match status" value="1"/>
</dbReference>
<evidence type="ECO:0000256" key="2">
    <source>
        <dbReference type="ARBA" id="ARBA00035112"/>
    </source>
</evidence>
<accession>A0A2H3JD50</accession>
<dbReference type="OrthoDB" id="2767875at2759"/>
<proteinExistence type="inferred from homology"/>
<dbReference type="InterPro" id="IPR021765">
    <property type="entry name" value="UstYa-like"/>
</dbReference>
<dbReference type="GO" id="GO:0043386">
    <property type="term" value="P:mycotoxin biosynthetic process"/>
    <property type="evidence" value="ECO:0007669"/>
    <property type="project" value="InterPro"/>
</dbReference>
<sequence>AVEYRVVTFNGSLEHPSIYRGPPNAALDAAWEEISTGAKLTRIPENDLRKLGKTDRPSIVKLDREVGGGILVDFEISHQLHCLNMLRQHTYFDYYSQFNEDYQVDPDFYRIHLDHCLEMMRQIIMCTGDVGIITFDWVKGHKLPYPNFNTRHMCRNWDHLLEWYHKVPHVADAQIYRTEEVIELMESP</sequence>
<reference evidence="3 4" key="1">
    <citation type="journal article" date="2012" name="Science">
        <title>The Paleozoic origin of enzymatic lignin decomposition reconstructed from 31 fungal genomes.</title>
        <authorList>
            <person name="Floudas D."/>
            <person name="Binder M."/>
            <person name="Riley R."/>
            <person name="Barry K."/>
            <person name="Blanchette R.A."/>
            <person name="Henrissat B."/>
            <person name="Martinez A.T."/>
            <person name="Otillar R."/>
            <person name="Spatafora J.W."/>
            <person name="Yadav J.S."/>
            <person name="Aerts A."/>
            <person name="Benoit I."/>
            <person name="Boyd A."/>
            <person name="Carlson A."/>
            <person name="Copeland A."/>
            <person name="Coutinho P.M."/>
            <person name="de Vries R.P."/>
            <person name="Ferreira P."/>
            <person name="Findley K."/>
            <person name="Foster B."/>
            <person name="Gaskell J."/>
            <person name="Glotzer D."/>
            <person name="Gorecki P."/>
            <person name="Heitman J."/>
            <person name="Hesse C."/>
            <person name="Hori C."/>
            <person name="Igarashi K."/>
            <person name="Jurgens J.A."/>
            <person name="Kallen N."/>
            <person name="Kersten P."/>
            <person name="Kohler A."/>
            <person name="Kuees U."/>
            <person name="Kumar T.K.A."/>
            <person name="Kuo A."/>
            <person name="LaButti K."/>
            <person name="Larrondo L.F."/>
            <person name="Lindquist E."/>
            <person name="Ling A."/>
            <person name="Lombard V."/>
            <person name="Lucas S."/>
            <person name="Lundell T."/>
            <person name="Martin R."/>
            <person name="McLaughlin D.J."/>
            <person name="Morgenstern I."/>
            <person name="Morin E."/>
            <person name="Murat C."/>
            <person name="Nagy L.G."/>
            <person name="Nolan M."/>
            <person name="Ohm R.A."/>
            <person name="Patyshakuliyeva A."/>
            <person name="Rokas A."/>
            <person name="Ruiz-Duenas F.J."/>
            <person name="Sabat G."/>
            <person name="Salamov A."/>
            <person name="Samejima M."/>
            <person name="Schmutz J."/>
            <person name="Slot J.C."/>
            <person name="St John F."/>
            <person name="Stenlid J."/>
            <person name="Sun H."/>
            <person name="Sun S."/>
            <person name="Syed K."/>
            <person name="Tsang A."/>
            <person name="Wiebenga A."/>
            <person name="Young D."/>
            <person name="Pisabarro A."/>
            <person name="Eastwood D.C."/>
            <person name="Martin F."/>
            <person name="Cullen D."/>
            <person name="Grigoriev I.V."/>
            <person name="Hibbett D.S."/>
        </authorList>
    </citation>
    <scope>NUCLEOTIDE SEQUENCE [LARGE SCALE GENOMIC DNA]</scope>
    <source>
        <strain evidence="3 4">MD-104</strain>
    </source>
</reference>
<evidence type="ECO:0000313" key="3">
    <source>
        <dbReference type="EMBL" id="PCH36659.1"/>
    </source>
</evidence>
<dbReference type="Pfam" id="PF11807">
    <property type="entry name" value="UstYa"/>
    <property type="match status" value="1"/>
</dbReference>
<dbReference type="Proteomes" id="UP000218811">
    <property type="component" value="Unassembled WGS sequence"/>
</dbReference>
<organism evidence="3 4">
    <name type="scientific">Wolfiporia cocos (strain MD-104)</name>
    <name type="common">Brown rot fungus</name>
    <dbReference type="NCBI Taxonomy" id="742152"/>
    <lineage>
        <taxon>Eukaryota</taxon>
        <taxon>Fungi</taxon>
        <taxon>Dikarya</taxon>
        <taxon>Basidiomycota</taxon>
        <taxon>Agaricomycotina</taxon>
        <taxon>Agaricomycetes</taxon>
        <taxon>Polyporales</taxon>
        <taxon>Phaeolaceae</taxon>
        <taxon>Wolfiporia</taxon>
    </lineage>
</organism>
<evidence type="ECO:0008006" key="5">
    <source>
        <dbReference type="Google" id="ProtNLM"/>
    </source>
</evidence>
<dbReference type="PANTHER" id="PTHR33365">
    <property type="entry name" value="YALI0B05434P"/>
    <property type="match status" value="1"/>
</dbReference>
<dbReference type="STRING" id="742152.A0A2H3JD50"/>
<comment type="similarity">
    <text evidence="2">Belongs to the ustYa family.</text>
</comment>
<feature type="non-terminal residue" evidence="3">
    <location>
        <position position="1"/>
    </location>
</feature>
<gene>
    <name evidence="3" type="ORF">WOLCODRAFT_82464</name>
</gene>
<name>A0A2H3JD50_WOLCO</name>
<comment type="pathway">
    <text evidence="1">Mycotoxin biosynthesis.</text>
</comment>
<evidence type="ECO:0000313" key="4">
    <source>
        <dbReference type="Proteomes" id="UP000218811"/>
    </source>
</evidence>
<evidence type="ECO:0000256" key="1">
    <source>
        <dbReference type="ARBA" id="ARBA00004685"/>
    </source>
</evidence>
<dbReference type="EMBL" id="KB467887">
    <property type="protein sequence ID" value="PCH36659.1"/>
    <property type="molecule type" value="Genomic_DNA"/>
</dbReference>
<dbReference type="AlphaFoldDB" id="A0A2H3JD50"/>
<protein>
    <recommendedName>
        <fullName evidence="5">Tat pathway signal sequence</fullName>
    </recommendedName>
</protein>
<dbReference type="OMA" id="QNIMCQA"/>
<keyword evidence="4" id="KW-1185">Reference proteome</keyword>